<dbReference type="PANTHER" id="PTHR43031:SF17">
    <property type="entry name" value="SULFURTRANSFERASE YTWF-RELATED"/>
    <property type="match status" value="1"/>
</dbReference>
<sequence length="119" mass="13448">MKDMEWILVGVVVAFAVWKFMPVKGIEQLDVEGAKAKFKDRNVQFIDVRTPGEYRANHRKPFVNMPLSEIGKKAGTLKKDQDVVVICQSGMRSTSASKALKKQGFTRIYNVKGGMNAWR</sequence>
<dbReference type="PROSITE" id="PS50206">
    <property type="entry name" value="RHODANESE_3"/>
    <property type="match status" value="1"/>
</dbReference>
<protein>
    <submittedName>
        <fullName evidence="2">Rhodanese-like domain-containing protein</fullName>
    </submittedName>
</protein>
<evidence type="ECO:0000313" key="2">
    <source>
        <dbReference type="EMBL" id="QKS73014.1"/>
    </source>
</evidence>
<dbReference type="KEGG" id="psua:FLK61_41220"/>
<feature type="domain" description="Rhodanese" evidence="1">
    <location>
        <begin position="39"/>
        <end position="119"/>
    </location>
</feature>
<dbReference type="Proteomes" id="UP000318138">
    <property type="component" value="Chromosome"/>
</dbReference>
<dbReference type="InterPro" id="IPR001763">
    <property type="entry name" value="Rhodanese-like_dom"/>
</dbReference>
<dbReference type="AlphaFoldDB" id="A0A859FJN4"/>
<dbReference type="Gene3D" id="3.40.250.10">
    <property type="entry name" value="Rhodanese-like domain"/>
    <property type="match status" value="1"/>
</dbReference>
<organism evidence="2 3">
    <name type="scientific">Paenalkalicoccus suaedae</name>
    <dbReference type="NCBI Taxonomy" id="2592382"/>
    <lineage>
        <taxon>Bacteria</taxon>
        <taxon>Bacillati</taxon>
        <taxon>Bacillota</taxon>
        <taxon>Bacilli</taxon>
        <taxon>Bacillales</taxon>
        <taxon>Bacillaceae</taxon>
        <taxon>Paenalkalicoccus</taxon>
    </lineage>
</organism>
<proteinExistence type="predicted"/>
<evidence type="ECO:0000259" key="1">
    <source>
        <dbReference type="PROSITE" id="PS50206"/>
    </source>
</evidence>
<name>A0A859FJN4_9BACI</name>
<reference evidence="3" key="1">
    <citation type="submission" date="2019-07" db="EMBL/GenBank/DDBJ databases">
        <title>Bacillus alkalisoli sp. nov. isolated from saline soil.</title>
        <authorList>
            <person name="Sun J.-Q."/>
            <person name="Xu L."/>
        </authorList>
    </citation>
    <scope>NUCLEOTIDE SEQUENCE [LARGE SCALE GENOMIC DNA]</scope>
    <source>
        <strain evidence="3">M4U3P1</strain>
    </source>
</reference>
<dbReference type="PANTHER" id="PTHR43031">
    <property type="entry name" value="FAD-DEPENDENT OXIDOREDUCTASE"/>
    <property type="match status" value="1"/>
</dbReference>
<gene>
    <name evidence="2" type="ORF">FLK61_41220</name>
</gene>
<dbReference type="Pfam" id="PF00581">
    <property type="entry name" value="Rhodanese"/>
    <property type="match status" value="1"/>
</dbReference>
<keyword evidence="3" id="KW-1185">Reference proteome</keyword>
<dbReference type="EMBL" id="CP041372">
    <property type="protein sequence ID" value="QKS73014.1"/>
    <property type="molecule type" value="Genomic_DNA"/>
</dbReference>
<dbReference type="InterPro" id="IPR036873">
    <property type="entry name" value="Rhodanese-like_dom_sf"/>
</dbReference>
<accession>A0A859FJN4</accession>
<dbReference type="InterPro" id="IPR050229">
    <property type="entry name" value="GlpE_sulfurtransferase"/>
</dbReference>
<dbReference type="SUPFAM" id="SSF52821">
    <property type="entry name" value="Rhodanese/Cell cycle control phosphatase"/>
    <property type="match status" value="1"/>
</dbReference>
<dbReference type="SMART" id="SM00450">
    <property type="entry name" value="RHOD"/>
    <property type="match status" value="1"/>
</dbReference>
<dbReference type="CDD" id="cd00158">
    <property type="entry name" value="RHOD"/>
    <property type="match status" value="1"/>
</dbReference>
<dbReference type="RefSeq" id="WP_176010980.1">
    <property type="nucleotide sequence ID" value="NZ_CP041372.2"/>
</dbReference>
<evidence type="ECO:0000313" key="3">
    <source>
        <dbReference type="Proteomes" id="UP000318138"/>
    </source>
</evidence>